<dbReference type="InterPro" id="IPR022645">
    <property type="entry name" value="SecD/SecF_bac"/>
</dbReference>
<dbReference type="Pfam" id="PF02355">
    <property type="entry name" value="SecD_SecF_C"/>
    <property type="match status" value="2"/>
</dbReference>
<evidence type="ECO:0000256" key="3">
    <source>
        <dbReference type="ARBA" id="ARBA00022475"/>
    </source>
</evidence>
<dbReference type="GO" id="GO:0043952">
    <property type="term" value="P:protein transport by the Sec complex"/>
    <property type="evidence" value="ECO:0007669"/>
    <property type="project" value="UniProtKB-UniRule"/>
</dbReference>
<dbReference type="HAMAP" id="MF_01464_B">
    <property type="entry name" value="SecF_B"/>
    <property type="match status" value="1"/>
</dbReference>
<sequence>MNRKGRIIAFFLIVLLLGGIIGTTTQGITKDIPLGLDLQGGFEILYEVEPTDDDQEVNKKMMEAVVQSLYKRVDILGVNEPVIDIEGENRIRVQLAGVSDQNEAREILSTTANLSFRSVEDEFYFGGSELVEGSAQQNFNEFNQPIVTLETKRNFSNSDYANFEELTREVSQLPSTPTAEVPYPQNLIVIWLDYQEGDSFAEEYGKEDPKFISAPSVSKPIPGTNVQIDGSFTVEEAKNLADMLNAGSLPAELTEVYSVAVGAQFGEQAFDKTVFAGILGVILIFVFMIIVYRFLGVIAVISLSAYIYLILLVFNLINGVLTLPGIAALVLGVGMAVDANIITYERLKEELKAGKTVASAARAGNKRSFTTILDANITTILAAIVLFIFGTSSVKGFATMLIISILLSFITAVYGTRLLMNLWIKSKALNNKPRWFGVNPNEIMDINKGEEVKPTFLGKTFDFVKHRKIYFSASILLVIVGAIFLTTMRLNLGVDFESGSRVQVMSDNQLTVEEVRSEFEELGHEPKQLVLAGDNEEMAMVRFDKVLTQEEIATVNNHFEELYGSQPSVSTVSPQVGQELAKNAVYAVLIASIGIVIYVAIRFELIFAITAIIALLHDAFFILALFSIFQFEFDITIIAAILTIVGYSINDTIVTFDRIRENLSLEKRVKTFKQLAEVVNKSLMQTLTRSFNTVITVVFAAVMLFVFGAQAITYFSFALIVGLIAGTYSSLFLAAQLWLVWRGRSIESNPIVQKKKKPSGGPQV</sequence>
<dbReference type="Gene3D" id="1.20.1640.10">
    <property type="entry name" value="Multidrug efflux transporter AcrB transmembrane domain"/>
    <property type="match status" value="2"/>
</dbReference>
<evidence type="ECO:0000256" key="8">
    <source>
        <dbReference type="ARBA" id="ARBA00023136"/>
    </source>
</evidence>
<feature type="transmembrane region" description="Helical" evidence="12">
    <location>
        <begin position="469"/>
        <end position="488"/>
    </location>
</feature>
<dbReference type="FunFam" id="1.20.1640.10:FF:000024">
    <property type="entry name" value="Multifunctional fusion protein"/>
    <property type="match status" value="1"/>
</dbReference>
<feature type="transmembrane region" description="Helical" evidence="12">
    <location>
        <begin position="323"/>
        <end position="342"/>
    </location>
</feature>
<dbReference type="PANTHER" id="PTHR30081:SF1">
    <property type="entry name" value="PROTEIN TRANSLOCASE SUBUNIT SECD"/>
    <property type="match status" value="1"/>
</dbReference>
<dbReference type="GO" id="GO:0006605">
    <property type="term" value="P:protein targeting"/>
    <property type="evidence" value="ECO:0007669"/>
    <property type="project" value="UniProtKB-UniRule"/>
</dbReference>
<protein>
    <recommendedName>
        <fullName evidence="12 13">Multifunctional fusion protein</fullName>
    </recommendedName>
    <domain>
        <recommendedName>
            <fullName evidence="12">Protein translocase subunit SecD</fullName>
        </recommendedName>
    </domain>
    <domain>
        <recommendedName>
            <fullName evidence="13">Protein-export membrane protein SecF</fullName>
        </recommendedName>
    </domain>
</protein>
<dbReference type="InterPro" id="IPR048634">
    <property type="entry name" value="SecD_SecF_C"/>
</dbReference>
<comment type="similarity">
    <text evidence="13">Belongs to the SecD/SecF family. SecF subfamily.</text>
</comment>
<keyword evidence="6 12" id="KW-1133">Transmembrane helix</keyword>
<dbReference type="HAMAP" id="MF_01463_B">
    <property type="entry name" value="SecD_B"/>
    <property type="match status" value="1"/>
</dbReference>
<dbReference type="InterPro" id="IPR022813">
    <property type="entry name" value="SecD/SecF_arch_bac"/>
</dbReference>
<evidence type="ECO:0000256" key="2">
    <source>
        <dbReference type="ARBA" id="ARBA00022448"/>
    </source>
</evidence>
<evidence type="ECO:0000256" key="9">
    <source>
        <dbReference type="ARBA" id="ARBA00059018"/>
    </source>
</evidence>
<evidence type="ECO:0000256" key="11">
    <source>
        <dbReference type="ARBA" id="ARBA00061053"/>
    </source>
</evidence>
<feature type="transmembrane region" description="Helical" evidence="12">
    <location>
        <begin position="274"/>
        <end position="292"/>
    </location>
</feature>
<comment type="subcellular location">
    <subcellularLocation>
        <location evidence="1 12">Cell membrane</location>
        <topology evidence="1 12">Multi-pass membrane protein</topology>
    </subcellularLocation>
</comment>
<comment type="similarity">
    <text evidence="11">In the N-terminal section; belongs to the SecD/SecF family. SecD subfamily.</text>
</comment>
<comment type="caution">
    <text evidence="12">Lacks conserved residue(s) required for the propagation of feature annotation.</text>
</comment>
<feature type="domain" description="Protein export membrane protein SecD/SecF C-terminal" evidence="14">
    <location>
        <begin position="565"/>
        <end position="742"/>
    </location>
</feature>
<proteinExistence type="inferred from homology"/>
<evidence type="ECO:0000256" key="6">
    <source>
        <dbReference type="ARBA" id="ARBA00022989"/>
    </source>
</evidence>
<gene>
    <name evidence="16" type="primary">secDF</name>
    <name evidence="12" type="synonym">secD</name>
    <name evidence="13" type="synonym">secF</name>
    <name evidence="16" type="ORF">FPQ13_01715</name>
</gene>
<feature type="domain" description="Protein translocase subunit SecDF P1" evidence="15">
    <location>
        <begin position="62"/>
        <end position="120"/>
    </location>
</feature>
<comment type="function">
    <text evidence="9 12">Part of the Sec protein translocase complex. Interacts with the SecYEG preprotein conducting channel. SecDF uses the proton motive force (PMF) to complete protein translocation after the ATP-dependent function of SecA.</text>
</comment>
<evidence type="ECO:0000256" key="4">
    <source>
        <dbReference type="ARBA" id="ARBA00022692"/>
    </source>
</evidence>
<keyword evidence="8 12" id="KW-0472">Membrane</keyword>
<dbReference type="NCBIfam" id="TIGR01129">
    <property type="entry name" value="secD"/>
    <property type="match status" value="1"/>
</dbReference>
<feature type="transmembrane region" description="Helical" evidence="12">
    <location>
        <begin position="691"/>
        <end position="712"/>
    </location>
</feature>
<dbReference type="FunFam" id="1.20.1640.10:FF:000004">
    <property type="entry name" value="Protein translocase subunit SecD"/>
    <property type="match status" value="1"/>
</dbReference>
<keyword evidence="5 12" id="KW-0653">Protein transport</keyword>
<keyword evidence="4 12" id="KW-0812">Transmembrane</keyword>
<dbReference type="AlphaFoldDB" id="A0A556PTT6"/>
<feature type="transmembrane region" description="Helical" evidence="12">
    <location>
        <begin position="372"/>
        <end position="391"/>
    </location>
</feature>
<dbReference type="Gene3D" id="3.30.70.3220">
    <property type="match status" value="1"/>
</dbReference>
<dbReference type="PANTHER" id="PTHR30081">
    <property type="entry name" value="PROTEIN-EXPORT MEMBRANE PROTEIN SEC"/>
    <property type="match status" value="1"/>
</dbReference>
<feature type="transmembrane region" description="Helical" evidence="12">
    <location>
        <begin position="397"/>
        <end position="424"/>
    </location>
</feature>
<evidence type="ECO:0000259" key="15">
    <source>
        <dbReference type="Pfam" id="PF21760"/>
    </source>
</evidence>
<comment type="caution">
    <text evidence="16">The sequence shown here is derived from an EMBL/GenBank/DDBJ whole genome shotgun (WGS) entry which is preliminary data.</text>
</comment>
<feature type="transmembrane region" description="Helical" evidence="12">
    <location>
        <begin position="635"/>
        <end position="656"/>
    </location>
</feature>
<dbReference type="NCBIfam" id="TIGR00916">
    <property type="entry name" value="2A0604s01"/>
    <property type="match status" value="2"/>
</dbReference>
<dbReference type="GO" id="GO:0065002">
    <property type="term" value="P:intracellular protein transmembrane transport"/>
    <property type="evidence" value="ECO:0007669"/>
    <property type="project" value="UniProtKB-UniRule"/>
</dbReference>
<evidence type="ECO:0000256" key="10">
    <source>
        <dbReference type="ARBA" id="ARBA00060856"/>
    </source>
</evidence>
<keyword evidence="17" id="KW-1185">Reference proteome</keyword>
<evidence type="ECO:0000256" key="1">
    <source>
        <dbReference type="ARBA" id="ARBA00004651"/>
    </source>
</evidence>
<organism evidence="16 17">
    <name type="scientific">Allobacillus salarius</name>
    <dbReference type="NCBI Taxonomy" id="1955272"/>
    <lineage>
        <taxon>Bacteria</taxon>
        <taxon>Bacillati</taxon>
        <taxon>Bacillota</taxon>
        <taxon>Bacilli</taxon>
        <taxon>Bacillales</taxon>
        <taxon>Bacillaceae</taxon>
        <taxon>Allobacillus</taxon>
    </lineage>
</organism>
<dbReference type="SUPFAM" id="SSF82866">
    <property type="entry name" value="Multidrug efflux transporter AcrB transmembrane domain"/>
    <property type="match status" value="2"/>
</dbReference>
<evidence type="ECO:0000256" key="7">
    <source>
        <dbReference type="ARBA" id="ARBA00023010"/>
    </source>
</evidence>
<dbReference type="InterPro" id="IPR048631">
    <property type="entry name" value="SecD_1st"/>
</dbReference>
<evidence type="ECO:0000313" key="17">
    <source>
        <dbReference type="Proteomes" id="UP000316425"/>
    </source>
</evidence>
<feature type="transmembrane region" description="Helical" evidence="12">
    <location>
        <begin position="297"/>
        <end position="317"/>
    </location>
</feature>
<comment type="subunit">
    <text evidence="12">Forms a complex with SecF. Part of the essential Sec protein translocation apparatus which comprises SecA, SecYEG and auxiliary proteins SecDF. Other proteins may also be involved.</text>
</comment>
<dbReference type="EMBL" id="VMHE01000001">
    <property type="protein sequence ID" value="TSJ67809.1"/>
    <property type="molecule type" value="Genomic_DNA"/>
</dbReference>
<dbReference type="OrthoDB" id="9805019at2"/>
<dbReference type="NCBIfam" id="TIGR00966">
    <property type="entry name" value="transloc_SecF"/>
    <property type="match status" value="1"/>
</dbReference>
<keyword evidence="2 12" id="KW-0813">Transport</keyword>
<accession>A0A556PTT6</accession>
<feature type="transmembrane region" description="Helical" evidence="12">
    <location>
        <begin position="718"/>
        <end position="741"/>
    </location>
</feature>
<dbReference type="PRINTS" id="PR01755">
    <property type="entry name" value="SECFTRNLCASE"/>
</dbReference>
<dbReference type="GO" id="GO:0015450">
    <property type="term" value="F:protein-transporting ATPase activity"/>
    <property type="evidence" value="ECO:0007669"/>
    <property type="project" value="InterPro"/>
</dbReference>
<evidence type="ECO:0000256" key="13">
    <source>
        <dbReference type="HAMAP-Rule" id="MF_01464"/>
    </source>
</evidence>
<dbReference type="Pfam" id="PF21760">
    <property type="entry name" value="SecD_1st"/>
    <property type="match status" value="1"/>
</dbReference>
<dbReference type="InterPro" id="IPR055344">
    <property type="entry name" value="SecD_SecF_C_bact"/>
</dbReference>
<evidence type="ECO:0000256" key="5">
    <source>
        <dbReference type="ARBA" id="ARBA00022927"/>
    </source>
</evidence>
<dbReference type="InterPro" id="IPR005665">
    <property type="entry name" value="SecF_bac"/>
</dbReference>
<dbReference type="NCBIfam" id="NF009581">
    <property type="entry name" value="PRK13024.1-1"/>
    <property type="match status" value="1"/>
</dbReference>
<comment type="similarity">
    <text evidence="12">Belongs to the SecD/SecF family. SecD subfamily.</text>
</comment>
<evidence type="ECO:0000256" key="12">
    <source>
        <dbReference type="HAMAP-Rule" id="MF_01463"/>
    </source>
</evidence>
<keyword evidence="3 12" id="KW-1003">Cell membrane</keyword>
<dbReference type="InterPro" id="IPR022646">
    <property type="entry name" value="SecD/SecF_CS"/>
</dbReference>
<comment type="subunit">
    <text evidence="13">Forms a complex with SecD. Part of the essential Sec protein translocation apparatus which comprises SecA, SecYEG and auxiliary proteins SecDF. Other proteins may also be involved.</text>
</comment>
<evidence type="ECO:0000259" key="14">
    <source>
        <dbReference type="Pfam" id="PF02355"/>
    </source>
</evidence>
<dbReference type="Proteomes" id="UP000316425">
    <property type="component" value="Unassembled WGS sequence"/>
</dbReference>
<dbReference type="Pfam" id="PF07549">
    <property type="entry name" value="Sec_GG"/>
    <property type="match status" value="1"/>
</dbReference>
<feature type="domain" description="Protein export membrane protein SecD/SecF C-terminal" evidence="14">
    <location>
        <begin position="258"/>
        <end position="420"/>
    </location>
</feature>
<evidence type="ECO:0000313" key="16">
    <source>
        <dbReference type="EMBL" id="TSJ67809.1"/>
    </source>
</evidence>
<feature type="transmembrane region" description="Helical" evidence="12">
    <location>
        <begin position="584"/>
        <end position="601"/>
    </location>
</feature>
<feature type="transmembrane region" description="Helical" evidence="12">
    <location>
        <begin position="606"/>
        <end position="629"/>
    </location>
</feature>
<reference evidence="16 17" key="1">
    <citation type="submission" date="2019-07" db="EMBL/GenBank/DDBJ databases">
        <title>Allobacillus sp. nov. SKP isolated from shrimp paste of Euphausiacea.</title>
        <authorList>
            <person name="Kanchanasin P."/>
            <person name="Tanasupawat S."/>
            <person name="Shi W."/>
            <person name="Wu L."/>
            <person name="Ma J."/>
        </authorList>
    </citation>
    <scope>NUCLEOTIDE SEQUENCE [LARGE SCALE GENOMIC DNA]</scope>
    <source>
        <strain evidence="16 17">SKP4-8</strain>
    </source>
</reference>
<dbReference type="InterPro" id="IPR005791">
    <property type="entry name" value="SecD"/>
</dbReference>
<comment type="similarity">
    <text evidence="10">In the C-terminal section; belongs to the SecD/SecF family. SecF subfamily.</text>
</comment>
<name>A0A556PTT6_9BACI</name>
<keyword evidence="7 12" id="KW-0811">Translocation</keyword>
<dbReference type="GO" id="GO:0005886">
    <property type="term" value="C:plasma membrane"/>
    <property type="evidence" value="ECO:0007669"/>
    <property type="project" value="UniProtKB-SubCell"/>
</dbReference>
<dbReference type="RefSeq" id="WP_144087568.1">
    <property type="nucleotide sequence ID" value="NZ_VMHE01000001.1"/>
</dbReference>